<proteinExistence type="predicted"/>
<keyword evidence="2" id="KW-0472">Membrane</keyword>
<protein>
    <submittedName>
        <fullName evidence="3">Uncharacterized protein</fullName>
    </submittedName>
</protein>
<evidence type="ECO:0000256" key="1">
    <source>
        <dbReference type="SAM" id="MobiDB-lite"/>
    </source>
</evidence>
<keyword evidence="2" id="KW-0812">Transmembrane</keyword>
<feature type="region of interest" description="Disordered" evidence="1">
    <location>
        <begin position="1"/>
        <end position="25"/>
    </location>
</feature>
<dbReference type="RefSeq" id="WP_141633826.1">
    <property type="nucleotide sequence ID" value="NZ_VIGB01000003.1"/>
</dbReference>
<dbReference type="AlphaFoldDB" id="A0A540W2C4"/>
<keyword evidence="2" id="KW-1133">Transmembrane helix</keyword>
<name>A0A540W2C4_9ACTN</name>
<organism evidence="3 4">
    <name type="scientific">Kitasatospora acidiphila</name>
    <dbReference type="NCBI Taxonomy" id="2567942"/>
    <lineage>
        <taxon>Bacteria</taxon>
        <taxon>Bacillati</taxon>
        <taxon>Actinomycetota</taxon>
        <taxon>Actinomycetes</taxon>
        <taxon>Kitasatosporales</taxon>
        <taxon>Streptomycetaceae</taxon>
        <taxon>Kitasatospora</taxon>
    </lineage>
</organism>
<feature type="compositionally biased region" description="Basic residues" evidence="1">
    <location>
        <begin position="1"/>
        <end position="12"/>
    </location>
</feature>
<evidence type="ECO:0000313" key="4">
    <source>
        <dbReference type="Proteomes" id="UP000319103"/>
    </source>
</evidence>
<evidence type="ECO:0000256" key="2">
    <source>
        <dbReference type="SAM" id="Phobius"/>
    </source>
</evidence>
<dbReference type="Proteomes" id="UP000319103">
    <property type="component" value="Unassembled WGS sequence"/>
</dbReference>
<reference evidence="3 4" key="1">
    <citation type="submission" date="2019-06" db="EMBL/GenBank/DDBJ databases">
        <title>Description of Kitasatospora acidophila sp. nov. isolated from pine grove soil, and reclassification of Streptomyces novaecaesareae to Kitasatospora novaeceasareae comb. nov.</title>
        <authorList>
            <person name="Kim M.J."/>
        </authorList>
    </citation>
    <scope>NUCLEOTIDE SEQUENCE [LARGE SCALE GENOMIC DNA]</scope>
    <source>
        <strain evidence="3 4">MMS16-CNU292</strain>
    </source>
</reference>
<feature type="compositionally biased region" description="Polar residues" evidence="1">
    <location>
        <begin position="160"/>
        <end position="172"/>
    </location>
</feature>
<dbReference type="EMBL" id="VIGB01000003">
    <property type="protein sequence ID" value="TQF03153.1"/>
    <property type="molecule type" value="Genomic_DNA"/>
</dbReference>
<feature type="transmembrane region" description="Helical" evidence="2">
    <location>
        <begin position="39"/>
        <end position="62"/>
    </location>
</feature>
<feature type="region of interest" description="Disordered" evidence="1">
    <location>
        <begin position="151"/>
        <end position="172"/>
    </location>
</feature>
<accession>A0A540W2C4</accession>
<sequence length="172" mass="18798">MASSERRRKQRTGKTPARPRSWEVRTAPRRRWAPWQCRALAVVLSVAAVGGLLGAVLLVPALPSAVSTARQFLAAPVCTARNAPDCRWRQSELVQRAHISNGRNQQTTVDLLDPGTGDEQRVVPTGVDPLGNRLTGGDRVELISWHGRPTALRAQERQQDASSRPTDGQALT</sequence>
<evidence type="ECO:0000313" key="3">
    <source>
        <dbReference type="EMBL" id="TQF03153.1"/>
    </source>
</evidence>
<gene>
    <name evidence="3" type="ORF">E6W39_13985</name>
</gene>
<comment type="caution">
    <text evidence="3">The sequence shown here is derived from an EMBL/GenBank/DDBJ whole genome shotgun (WGS) entry which is preliminary data.</text>
</comment>
<keyword evidence="4" id="KW-1185">Reference proteome</keyword>